<sequence>MGLKLDRFIREKDVLGLTSLSRTTLWREVKRGRFPKPIAISAGRVGWRESALAAWQLNPEQWKAPETTEAA</sequence>
<reference evidence="1" key="1">
    <citation type="submission" date="2024-07" db="EMBL/GenBank/DDBJ databases">
        <authorList>
            <person name="Biller S.J."/>
        </authorList>
    </citation>
    <scope>NUCLEOTIDE SEQUENCE</scope>
    <source>
        <strain evidence="1">WC2401</strain>
    </source>
</reference>
<evidence type="ECO:0000313" key="1">
    <source>
        <dbReference type="EMBL" id="XDV05573.1"/>
    </source>
</evidence>
<organism evidence="1">
    <name type="scientific">Pseudomonas sp. WC2401</name>
    <dbReference type="NCBI Taxonomy" id="3234143"/>
    <lineage>
        <taxon>Bacteria</taxon>
        <taxon>Pseudomonadati</taxon>
        <taxon>Pseudomonadota</taxon>
        <taxon>Gammaproteobacteria</taxon>
        <taxon>Pseudomonadales</taxon>
        <taxon>Pseudomonadaceae</taxon>
        <taxon>Pseudomonas</taxon>
    </lineage>
</organism>
<dbReference type="EMBL" id="CP165623">
    <property type="protein sequence ID" value="XDV05573.1"/>
    <property type="molecule type" value="Genomic_DNA"/>
</dbReference>
<dbReference type="Gene3D" id="1.10.238.160">
    <property type="match status" value="1"/>
</dbReference>
<dbReference type="PANTHER" id="PTHR36154:SF1">
    <property type="entry name" value="DNA-BINDING TRANSCRIPTIONAL ACTIVATOR ALPA"/>
    <property type="match status" value="1"/>
</dbReference>
<dbReference type="RefSeq" id="WP_106117268.1">
    <property type="nucleotide sequence ID" value="NZ_CP165623.1"/>
</dbReference>
<dbReference type="PANTHER" id="PTHR36154">
    <property type="entry name" value="DNA-BINDING TRANSCRIPTIONAL ACTIVATOR ALPA"/>
    <property type="match status" value="1"/>
</dbReference>
<name>A0AB39WYF5_9PSED</name>
<gene>
    <name evidence="1" type="ORF">AB3G35_21335</name>
</gene>
<dbReference type="InterPro" id="IPR052931">
    <property type="entry name" value="Prophage_regulatory_activator"/>
</dbReference>
<dbReference type="Pfam" id="PF05930">
    <property type="entry name" value="Phage_AlpA"/>
    <property type="match status" value="1"/>
</dbReference>
<accession>A0AB39WYF5</accession>
<protein>
    <submittedName>
        <fullName evidence="1">Helix-turn-helix transcriptional regulator</fullName>
    </submittedName>
</protein>
<dbReference type="AlphaFoldDB" id="A0AB39WYF5"/>
<proteinExistence type="predicted"/>
<dbReference type="InterPro" id="IPR010260">
    <property type="entry name" value="AlpA"/>
</dbReference>